<keyword evidence="3" id="KW-1185">Reference proteome</keyword>
<dbReference type="OrthoDB" id="6190837at2"/>
<dbReference type="RefSeq" id="WP_093602197.1">
    <property type="nucleotide sequence ID" value="NZ_FOYL01000010.1"/>
</dbReference>
<evidence type="ECO:0000313" key="3">
    <source>
        <dbReference type="Proteomes" id="UP000198583"/>
    </source>
</evidence>
<reference evidence="3" key="1">
    <citation type="submission" date="2016-10" db="EMBL/GenBank/DDBJ databases">
        <authorList>
            <person name="Varghese N."/>
            <person name="Submissions S."/>
        </authorList>
    </citation>
    <scope>NUCLEOTIDE SEQUENCE [LARGE SCALE GENOMIC DNA]</scope>
    <source>
        <strain evidence="3">DSM 44232</strain>
    </source>
</reference>
<accession>A0A1I6F994</accession>
<dbReference type="Pfam" id="PF11301">
    <property type="entry name" value="DUF3103"/>
    <property type="match status" value="1"/>
</dbReference>
<gene>
    <name evidence="2" type="ORF">SAMN04488564_11036</name>
</gene>
<dbReference type="EMBL" id="FOYL01000010">
    <property type="protein sequence ID" value="SFR26545.1"/>
    <property type="molecule type" value="Genomic_DNA"/>
</dbReference>
<name>A0A1I6F994_9PSEU</name>
<dbReference type="InterPro" id="IPR021452">
    <property type="entry name" value="DUF3103"/>
</dbReference>
<proteinExistence type="predicted"/>
<feature type="signal peptide" evidence="1">
    <location>
        <begin position="1"/>
        <end position="27"/>
    </location>
</feature>
<sequence>MRANTLRATLVVLTLVAAAVSTGTAAAAPANVNQILDRLAHDVATSGTKAVAAAERQIAKAKGLPDGHSLVTMRRAGALHGEQLVAAAPDDDNATTIKAYDSKGRTHELTTAHEPNQPLVLVDVDVEKAAKLGMDVIRQAMPTPQTKQLAGYWATQVTQVRVSDVQEPWFKGDAEIFALVSGFGLDGKVRVDPVTMPYLDDENTTYSPNQLLVHWNNYKYDLADVVMMEDDGDTNYKALAQALAAALLTIVDGGAYIPLVSAVLDAIPDSWYTDDPDYVESWYTLSEQGSGVINGASGRGWMNTRPYFVREL</sequence>
<evidence type="ECO:0000313" key="2">
    <source>
        <dbReference type="EMBL" id="SFR26545.1"/>
    </source>
</evidence>
<protein>
    <recommendedName>
        <fullName evidence="4">DUF3103 domain-containing protein</fullName>
    </recommendedName>
</protein>
<dbReference type="STRING" id="84724.SAMN04488564_11036"/>
<evidence type="ECO:0000256" key="1">
    <source>
        <dbReference type="SAM" id="SignalP"/>
    </source>
</evidence>
<evidence type="ECO:0008006" key="4">
    <source>
        <dbReference type="Google" id="ProtNLM"/>
    </source>
</evidence>
<keyword evidence="1" id="KW-0732">Signal</keyword>
<dbReference type="Proteomes" id="UP000198583">
    <property type="component" value="Unassembled WGS sequence"/>
</dbReference>
<organism evidence="2 3">
    <name type="scientific">Lentzea waywayandensis</name>
    <dbReference type="NCBI Taxonomy" id="84724"/>
    <lineage>
        <taxon>Bacteria</taxon>
        <taxon>Bacillati</taxon>
        <taxon>Actinomycetota</taxon>
        <taxon>Actinomycetes</taxon>
        <taxon>Pseudonocardiales</taxon>
        <taxon>Pseudonocardiaceae</taxon>
        <taxon>Lentzea</taxon>
    </lineage>
</organism>
<dbReference type="AlphaFoldDB" id="A0A1I6F994"/>
<feature type="chain" id="PRO_5011751249" description="DUF3103 domain-containing protein" evidence="1">
    <location>
        <begin position="28"/>
        <end position="312"/>
    </location>
</feature>